<evidence type="ECO:0000256" key="1">
    <source>
        <dbReference type="SAM" id="MobiDB-lite"/>
    </source>
</evidence>
<organism evidence="2">
    <name type="scientific">marine metagenome</name>
    <dbReference type="NCBI Taxonomy" id="408172"/>
    <lineage>
        <taxon>unclassified sequences</taxon>
        <taxon>metagenomes</taxon>
        <taxon>ecological metagenomes</taxon>
    </lineage>
</organism>
<feature type="non-terminal residue" evidence="2">
    <location>
        <position position="66"/>
    </location>
</feature>
<name>A0A383EBI2_9ZZZZ</name>
<sequence>MLGMHCNITRRDFINGAGVAISSSLIPPTLQASTANKSLSSTQNVPGYYPPTRDGMRGSHPDSFEL</sequence>
<feature type="compositionally biased region" description="Polar residues" evidence="1">
    <location>
        <begin position="36"/>
        <end position="45"/>
    </location>
</feature>
<feature type="compositionally biased region" description="Basic and acidic residues" evidence="1">
    <location>
        <begin position="54"/>
        <end position="66"/>
    </location>
</feature>
<proteinExistence type="predicted"/>
<accession>A0A383EBI2</accession>
<evidence type="ECO:0000313" key="2">
    <source>
        <dbReference type="EMBL" id="SVE54081.1"/>
    </source>
</evidence>
<dbReference type="AlphaFoldDB" id="A0A383EBI2"/>
<protein>
    <submittedName>
        <fullName evidence="2">Uncharacterized protein</fullName>
    </submittedName>
</protein>
<feature type="region of interest" description="Disordered" evidence="1">
    <location>
        <begin position="36"/>
        <end position="66"/>
    </location>
</feature>
<dbReference type="EMBL" id="UINC01224453">
    <property type="protein sequence ID" value="SVE54081.1"/>
    <property type="molecule type" value="Genomic_DNA"/>
</dbReference>
<gene>
    <name evidence="2" type="ORF">METZ01_LOCUS506935</name>
</gene>
<reference evidence="2" key="1">
    <citation type="submission" date="2018-05" db="EMBL/GenBank/DDBJ databases">
        <authorList>
            <person name="Lanie J.A."/>
            <person name="Ng W.-L."/>
            <person name="Kazmierczak K.M."/>
            <person name="Andrzejewski T.M."/>
            <person name="Davidsen T.M."/>
            <person name="Wayne K.J."/>
            <person name="Tettelin H."/>
            <person name="Glass J.I."/>
            <person name="Rusch D."/>
            <person name="Podicherti R."/>
            <person name="Tsui H.-C.T."/>
            <person name="Winkler M.E."/>
        </authorList>
    </citation>
    <scope>NUCLEOTIDE SEQUENCE</scope>
</reference>